<dbReference type="Pfam" id="PF03414">
    <property type="entry name" value="Glyco_transf_6"/>
    <property type="match status" value="1"/>
</dbReference>
<comment type="similarity">
    <text evidence="2">Belongs to the glycosyltransferase 6 family.</text>
</comment>
<evidence type="ECO:0000256" key="3">
    <source>
        <dbReference type="ARBA" id="ARBA00022676"/>
    </source>
</evidence>
<dbReference type="InterPro" id="IPR029044">
    <property type="entry name" value="Nucleotide-diphossugar_trans"/>
</dbReference>
<protein>
    <recommendedName>
        <fullName evidence="7">Glycosyltransferase family 6</fullName>
    </recommendedName>
</protein>
<dbReference type="EMBL" id="DVJQ01000010">
    <property type="protein sequence ID" value="HIS73586.1"/>
    <property type="molecule type" value="Genomic_DNA"/>
</dbReference>
<evidence type="ECO:0000256" key="1">
    <source>
        <dbReference type="ARBA" id="ARBA00001936"/>
    </source>
</evidence>
<comment type="caution">
    <text evidence="5">The sequence shown here is derived from an EMBL/GenBank/DDBJ whole genome shotgun (WGS) entry which is preliminary data.</text>
</comment>
<organism evidence="5 6">
    <name type="scientific">Candidatus Galligastranaerophilus intestinavium</name>
    <dbReference type="NCBI Taxonomy" id="2840836"/>
    <lineage>
        <taxon>Bacteria</taxon>
        <taxon>Candidatus Galligastranaerophilus</taxon>
    </lineage>
</organism>
<dbReference type="SUPFAM" id="SSF53448">
    <property type="entry name" value="Nucleotide-diphospho-sugar transferases"/>
    <property type="match status" value="1"/>
</dbReference>
<keyword evidence="4" id="KW-0808">Transferase</keyword>
<evidence type="ECO:0000313" key="6">
    <source>
        <dbReference type="Proteomes" id="UP000886865"/>
    </source>
</evidence>
<evidence type="ECO:0000313" key="5">
    <source>
        <dbReference type="EMBL" id="HIS73586.1"/>
    </source>
</evidence>
<dbReference type="Gene3D" id="3.90.550.10">
    <property type="entry name" value="Spore Coat Polysaccharide Biosynthesis Protein SpsA, Chain A"/>
    <property type="match status" value="1"/>
</dbReference>
<evidence type="ECO:0008006" key="7">
    <source>
        <dbReference type="Google" id="ProtNLM"/>
    </source>
</evidence>
<dbReference type="GO" id="GO:0005975">
    <property type="term" value="P:carbohydrate metabolic process"/>
    <property type="evidence" value="ECO:0007669"/>
    <property type="project" value="InterPro"/>
</dbReference>
<evidence type="ECO:0000256" key="4">
    <source>
        <dbReference type="ARBA" id="ARBA00022679"/>
    </source>
</evidence>
<comment type="cofactor">
    <cofactor evidence="1">
        <name>Mn(2+)</name>
        <dbReference type="ChEBI" id="CHEBI:29035"/>
    </cofactor>
</comment>
<dbReference type="Proteomes" id="UP000886865">
    <property type="component" value="Unassembled WGS sequence"/>
</dbReference>
<keyword evidence="3" id="KW-0328">Glycosyltransferase</keyword>
<dbReference type="InterPro" id="IPR005076">
    <property type="entry name" value="Glyco_trans_6"/>
</dbReference>
<name>A0A9D1FGT1_9BACT</name>
<evidence type="ECO:0000256" key="2">
    <source>
        <dbReference type="ARBA" id="ARBA00010413"/>
    </source>
</evidence>
<dbReference type="GO" id="GO:0016758">
    <property type="term" value="F:hexosyltransferase activity"/>
    <property type="evidence" value="ECO:0007669"/>
    <property type="project" value="InterPro"/>
</dbReference>
<reference evidence="5" key="1">
    <citation type="submission" date="2020-10" db="EMBL/GenBank/DDBJ databases">
        <authorList>
            <person name="Gilroy R."/>
        </authorList>
    </citation>
    <scope>NUCLEOTIDE SEQUENCE</scope>
    <source>
        <strain evidence="5">CHK152-2871</strain>
    </source>
</reference>
<dbReference type="GO" id="GO:0016020">
    <property type="term" value="C:membrane"/>
    <property type="evidence" value="ECO:0007669"/>
    <property type="project" value="InterPro"/>
</dbReference>
<dbReference type="GO" id="GO:0031982">
    <property type="term" value="C:vesicle"/>
    <property type="evidence" value="ECO:0007669"/>
    <property type="project" value="TreeGrafter"/>
</dbReference>
<accession>A0A9D1FGT1</accession>
<dbReference type="PANTHER" id="PTHR10462:SF55">
    <property type="entry name" value="HISTO-BLOOD GROUP ABO SYSTEM TRANSFERASE 1"/>
    <property type="match status" value="1"/>
</dbReference>
<proteinExistence type="inferred from homology"/>
<sequence>MNIGVLCVATGRYVCFWDEFYKSAKEFLFKNHNVHFFVYSDASEINYEDNDDVTKLFAQSSKWPISVCDKFAILLSRKKFYKDFDYLFHFNINMKFIAPIGDEILPDKDNGYLCACEWINHKLKGVVDNFPYERNSRSLAYIPYGEGSHYFMSGAFGGRTKEYIEMCSEIEDNIRRDFQDGIIAIWHDESHFNKYMLNKNPLIMPSGYIIPENWKIKSCKNNRRGLLLNKKHWKYGGQSYLRGISDKKITPFKYWVSKLFNVKV</sequence>
<dbReference type="AlphaFoldDB" id="A0A9D1FGT1"/>
<reference evidence="5" key="2">
    <citation type="journal article" date="2021" name="PeerJ">
        <title>Extensive microbial diversity within the chicken gut microbiome revealed by metagenomics and culture.</title>
        <authorList>
            <person name="Gilroy R."/>
            <person name="Ravi A."/>
            <person name="Getino M."/>
            <person name="Pursley I."/>
            <person name="Horton D.L."/>
            <person name="Alikhan N.F."/>
            <person name="Baker D."/>
            <person name="Gharbi K."/>
            <person name="Hall N."/>
            <person name="Watson M."/>
            <person name="Adriaenssens E.M."/>
            <person name="Foster-Nyarko E."/>
            <person name="Jarju S."/>
            <person name="Secka A."/>
            <person name="Antonio M."/>
            <person name="Oren A."/>
            <person name="Chaudhuri R.R."/>
            <person name="La Ragione R."/>
            <person name="Hildebrand F."/>
            <person name="Pallen M.J."/>
        </authorList>
    </citation>
    <scope>NUCLEOTIDE SEQUENCE</scope>
    <source>
        <strain evidence="5">CHK152-2871</strain>
    </source>
</reference>
<dbReference type="PANTHER" id="PTHR10462">
    <property type="entry name" value="GLYCOSYLTRANSFERASE-RELATED"/>
    <property type="match status" value="1"/>
</dbReference>
<gene>
    <name evidence="5" type="ORF">IAA86_01035</name>
</gene>